<dbReference type="HOGENOM" id="CLU_002173_5_3_1"/>
<dbReference type="PROSITE" id="PS50012">
    <property type="entry name" value="RCC1_3"/>
    <property type="match status" value="4"/>
</dbReference>
<dbReference type="Gene3D" id="2.130.10.30">
    <property type="entry name" value="Regulator of chromosome condensation 1/beta-lactamase-inhibitor protein II"/>
    <property type="match status" value="2"/>
</dbReference>
<dbReference type="CDD" id="cd00078">
    <property type="entry name" value="HECTc"/>
    <property type="match status" value="1"/>
</dbReference>
<evidence type="ECO:0000256" key="1">
    <source>
        <dbReference type="ARBA" id="ARBA00022679"/>
    </source>
</evidence>
<keyword evidence="1" id="KW-0808">Transferase</keyword>
<evidence type="ECO:0000313" key="7">
    <source>
        <dbReference type="Ensembl" id="ENSAMXP00000020460.2"/>
    </source>
</evidence>
<dbReference type="Bgee" id="ENSAMXG00000019740">
    <property type="expression patterns" value="Expressed in testis and 12 other cell types or tissues"/>
</dbReference>
<reference evidence="7" key="3">
    <citation type="submission" date="2025-08" db="UniProtKB">
        <authorList>
            <consortium name="Ensembl"/>
        </authorList>
    </citation>
    <scope>IDENTIFICATION</scope>
</reference>
<dbReference type="GeneTree" id="ENSGT00940000163989"/>
<dbReference type="AlphaFoldDB" id="W5LKU8"/>
<feature type="repeat" description="RCC1" evidence="5">
    <location>
        <begin position="131"/>
        <end position="181"/>
    </location>
</feature>
<dbReference type="InterPro" id="IPR000569">
    <property type="entry name" value="HECT_dom"/>
</dbReference>
<proteinExistence type="predicted"/>
<feature type="active site" description="Glycyl thioester intermediate" evidence="4">
    <location>
        <position position="857"/>
    </location>
</feature>
<dbReference type="InterPro" id="IPR000408">
    <property type="entry name" value="Reg_chr_condens"/>
</dbReference>
<keyword evidence="3 4" id="KW-0833">Ubl conjugation pathway</keyword>
<dbReference type="GO" id="GO:0016567">
    <property type="term" value="P:protein ubiquitination"/>
    <property type="evidence" value="ECO:0007669"/>
    <property type="project" value="TreeGrafter"/>
</dbReference>
<dbReference type="Gene3D" id="3.30.2410.10">
    <property type="entry name" value="Hect, E3 ligase catalytic domain"/>
    <property type="match status" value="1"/>
</dbReference>
<feature type="domain" description="HECT" evidence="6">
    <location>
        <begin position="566"/>
        <end position="889"/>
    </location>
</feature>
<dbReference type="Pfam" id="PF00632">
    <property type="entry name" value="HECT"/>
    <property type="match status" value="1"/>
</dbReference>
<dbReference type="FunFam" id="3.30.2410.10:FF:000003">
    <property type="entry name" value="probable E3 ubiquitin-protein ligase HERC4 isoform X1"/>
    <property type="match status" value="1"/>
</dbReference>
<evidence type="ECO:0000259" key="6">
    <source>
        <dbReference type="PROSITE" id="PS50237"/>
    </source>
</evidence>
<feature type="repeat" description="RCC1" evidence="5">
    <location>
        <begin position="182"/>
        <end position="239"/>
    </location>
</feature>
<dbReference type="PROSITE" id="PS00626">
    <property type="entry name" value="RCC1_2"/>
    <property type="match status" value="2"/>
</dbReference>
<protein>
    <recommendedName>
        <fullName evidence="6">HECT domain-containing protein</fullName>
    </recommendedName>
</protein>
<dbReference type="Ensembl" id="ENSAMXT00000020460.2">
    <property type="protein sequence ID" value="ENSAMXP00000020460.2"/>
    <property type="gene ID" value="ENSAMXG00000019740.2"/>
</dbReference>
<dbReference type="SUPFAM" id="SSF50985">
    <property type="entry name" value="RCC1/BLIP-II"/>
    <property type="match status" value="1"/>
</dbReference>
<feature type="repeat" description="RCC1" evidence="5">
    <location>
        <begin position="24"/>
        <end position="76"/>
    </location>
</feature>
<dbReference type="PANTHER" id="PTHR45622:SF11">
    <property type="entry name" value="E3 UBIQUITIN-PROTEIN LIGASE HERC6-RELATED"/>
    <property type="match status" value="1"/>
</dbReference>
<dbReference type="GO" id="GO:0061630">
    <property type="term" value="F:ubiquitin protein ligase activity"/>
    <property type="evidence" value="ECO:0007669"/>
    <property type="project" value="TreeGrafter"/>
</dbReference>
<dbReference type="Proteomes" id="UP000018467">
    <property type="component" value="Unassembled WGS sequence"/>
</dbReference>
<dbReference type="SUPFAM" id="SSF56204">
    <property type="entry name" value="Hect, E3 ligase catalytic domain"/>
    <property type="match status" value="1"/>
</dbReference>
<dbReference type="InterPro" id="IPR009091">
    <property type="entry name" value="RCC1/BLIP-II"/>
</dbReference>
<feature type="repeat" description="RCC1" evidence="5">
    <location>
        <begin position="77"/>
        <end position="130"/>
    </location>
</feature>
<reference evidence="7" key="4">
    <citation type="submission" date="2025-09" db="UniProtKB">
        <authorList>
            <consortium name="Ensembl"/>
        </authorList>
    </citation>
    <scope>IDENTIFICATION</scope>
</reference>
<reference evidence="8" key="1">
    <citation type="submission" date="2013-03" db="EMBL/GenBank/DDBJ databases">
        <authorList>
            <person name="Jeffery W."/>
            <person name="Warren W."/>
            <person name="Wilson R.K."/>
        </authorList>
    </citation>
    <scope>NUCLEOTIDE SEQUENCE</scope>
    <source>
        <strain evidence="8">female</strain>
    </source>
</reference>
<dbReference type="GO" id="GO:0006511">
    <property type="term" value="P:ubiquitin-dependent protein catabolic process"/>
    <property type="evidence" value="ECO:0007669"/>
    <property type="project" value="TreeGrafter"/>
</dbReference>
<evidence type="ECO:0000313" key="8">
    <source>
        <dbReference type="Proteomes" id="UP000018467"/>
    </source>
</evidence>
<dbReference type="InterPro" id="IPR051709">
    <property type="entry name" value="Ub-ligase/GTPase-reg"/>
</dbReference>
<dbReference type="STRING" id="7994.ENSAMXP00000020460"/>
<evidence type="ECO:0000256" key="3">
    <source>
        <dbReference type="ARBA" id="ARBA00022786"/>
    </source>
</evidence>
<dbReference type="SMART" id="SM00119">
    <property type="entry name" value="HECTc"/>
    <property type="match status" value="1"/>
</dbReference>
<dbReference type="PRINTS" id="PR00633">
    <property type="entry name" value="RCCNDNSATION"/>
</dbReference>
<organism evidence="7 8">
    <name type="scientific">Astyanax mexicanus</name>
    <name type="common">Blind cave fish</name>
    <name type="synonym">Astyanax fasciatus mexicanus</name>
    <dbReference type="NCBI Taxonomy" id="7994"/>
    <lineage>
        <taxon>Eukaryota</taxon>
        <taxon>Metazoa</taxon>
        <taxon>Chordata</taxon>
        <taxon>Craniata</taxon>
        <taxon>Vertebrata</taxon>
        <taxon>Euteleostomi</taxon>
        <taxon>Actinopterygii</taxon>
        <taxon>Neopterygii</taxon>
        <taxon>Teleostei</taxon>
        <taxon>Ostariophysi</taxon>
        <taxon>Characiformes</taxon>
        <taxon>Characoidei</taxon>
        <taxon>Acestrorhamphidae</taxon>
        <taxon>Acestrorhamphinae</taxon>
        <taxon>Astyanax</taxon>
    </lineage>
</organism>
<dbReference type="PANTHER" id="PTHR45622">
    <property type="entry name" value="UBIQUITIN-PROTEIN LIGASE E3A-RELATED"/>
    <property type="match status" value="1"/>
</dbReference>
<sequence length="889" mass="100953">MILPIPVVQIACGNIHSLALTKGGEVFSWGQNSYGQLGLGKSVPLQPVPAVIPALIGVPVIQISAGGEHTLALSCSGQVFCCGANSAGQLGLNRTDEKGRFGVCAVPALKRLPVAYISCGAAHTAVLTKDGEVYTFGDGAHGQLGHSSTSRELLPRKVEDIDGPAKQVTCGSHHTLVLMSSGVLYAFGHGVRGQLGNGSGKDSLQPVRLDELWKDLAVKIQAEMRISSGWNSNFLFFPPPKPSVLGEPIGRLDDARVQRWVSMLERDRTTEIAKREISLTFSTCSNIVACFLEESGAIGKSNSGTMAVDLDAASQTFDKLVKIPWIKKSINLIPLVRSLWYGSAVMKCPEIFLLLPTCPILHEEQNTIEFVLPIAVALTKLNETAMKILKEHWSAMDAPMMIKHIYMWKSALSFLLKAKVWLDFIPGVKGVLEVLKYLYRSNKRVEKSRKVPISEFYIEEIGNVELLLQQDITLWRQIKWGQVEEMDMTPPVFCRYPFLLDLQSKIRILNYDSAITKMTHHFIHNQVKMGLQPELFNPEAPLPIMLLKLRRTALLEDTFRHLSYTDHDNFKKELMVHFVEDSRQTAVNQRDFFLHVFTELIAPESEMFIYNDSQTMIWFPSKPKLESKKYFLFGILCGLALNNSNIVHMPFPLAMFKKLVNVKPTLDDLIEFRPVIGESLRYLLYDYTDDDVENMELSFCIHWDGVDVELDPQERGKLVSRDNKKKFVDAYVDYTMNKSVEQVFEEFRRGFYKVCDRDVVEFFQPEELRGVMVGTEEYDWDVFRQNTAYNGQYHTSHPTIITFWEVFEELTEEQKKAFLLFLTGCDRVPILGMEQVKMTVSVLLNSTQEHLPESLTCHCLLMLPEYESKQRLQDKLVEALNHNRGFWRE</sequence>
<evidence type="ECO:0000256" key="2">
    <source>
        <dbReference type="ARBA" id="ARBA00022737"/>
    </source>
</evidence>
<dbReference type="Gene3D" id="3.30.2160.10">
    <property type="entry name" value="Hect, E3 ligase catalytic domain"/>
    <property type="match status" value="1"/>
</dbReference>
<evidence type="ECO:0000256" key="4">
    <source>
        <dbReference type="PROSITE-ProRule" id="PRU00104"/>
    </source>
</evidence>
<reference evidence="8" key="2">
    <citation type="journal article" date="2014" name="Nat. Commun.">
        <title>The cavefish genome reveals candidate genes for eye loss.</title>
        <authorList>
            <person name="McGaugh S.E."/>
            <person name="Gross J.B."/>
            <person name="Aken B."/>
            <person name="Blin M."/>
            <person name="Borowsky R."/>
            <person name="Chalopin D."/>
            <person name="Hinaux H."/>
            <person name="Jeffery W.R."/>
            <person name="Keene A."/>
            <person name="Ma L."/>
            <person name="Minx P."/>
            <person name="Murphy D."/>
            <person name="O'Quin K.E."/>
            <person name="Retaux S."/>
            <person name="Rohner N."/>
            <person name="Searle S.M."/>
            <person name="Stahl B.A."/>
            <person name="Tabin C."/>
            <person name="Volff J.N."/>
            <person name="Yoshizawa M."/>
            <person name="Warren W.C."/>
        </authorList>
    </citation>
    <scope>NUCLEOTIDE SEQUENCE [LARGE SCALE GENOMIC DNA]</scope>
    <source>
        <strain evidence="8">female</strain>
    </source>
</reference>
<name>W5LKU8_ASTMX</name>
<dbReference type="Pfam" id="PF25390">
    <property type="entry name" value="WD40_RLD"/>
    <property type="match status" value="1"/>
</dbReference>
<dbReference type="InParanoid" id="W5LKU8"/>
<evidence type="ECO:0000256" key="5">
    <source>
        <dbReference type="PROSITE-ProRule" id="PRU00235"/>
    </source>
</evidence>
<keyword evidence="8" id="KW-1185">Reference proteome</keyword>
<dbReference type="InterPro" id="IPR058923">
    <property type="entry name" value="RCC1-like_dom"/>
</dbReference>
<dbReference type="eggNOG" id="KOG0941">
    <property type="taxonomic scope" value="Eukaryota"/>
</dbReference>
<dbReference type="GO" id="GO:0005737">
    <property type="term" value="C:cytoplasm"/>
    <property type="evidence" value="ECO:0007669"/>
    <property type="project" value="TreeGrafter"/>
</dbReference>
<dbReference type="PROSITE" id="PS50237">
    <property type="entry name" value="HECT"/>
    <property type="match status" value="1"/>
</dbReference>
<accession>W5LKU8</accession>
<keyword evidence="2" id="KW-0677">Repeat</keyword>
<dbReference type="Gene3D" id="3.90.1750.10">
    <property type="entry name" value="Hect, E3 ligase catalytic domains"/>
    <property type="match status" value="1"/>
</dbReference>
<dbReference type="InterPro" id="IPR035983">
    <property type="entry name" value="Hect_E3_ubiquitin_ligase"/>
</dbReference>